<feature type="region of interest" description="Disordered" evidence="1">
    <location>
        <begin position="53"/>
        <end position="77"/>
    </location>
</feature>
<sequence>MASNLTITCLSPYLTQKAELHVPGTLAAGGPVSLACSFRGTCKETKALFPSWKGPNVSARTDGSSNPSPPALCCASP</sequence>
<dbReference type="OrthoDB" id="10039395at2759"/>
<evidence type="ECO:0000256" key="1">
    <source>
        <dbReference type="SAM" id="MobiDB-lite"/>
    </source>
</evidence>
<evidence type="ECO:0000313" key="2">
    <source>
        <dbReference type="EMBL" id="OWK15562.1"/>
    </source>
</evidence>
<proteinExistence type="predicted"/>
<protein>
    <submittedName>
        <fullName evidence="2">Uncharacterized protein</fullName>
    </submittedName>
</protein>
<dbReference type="EMBL" id="MKHE01000004">
    <property type="protein sequence ID" value="OWK15562.1"/>
    <property type="molecule type" value="Genomic_DNA"/>
</dbReference>
<reference evidence="2 3" key="1">
    <citation type="journal article" date="2018" name="Mol. Genet. Genomics">
        <title>The red deer Cervus elaphus genome CerEla1.0: sequencing, annotating, genes, and chromosomes.</title>
        <authorList>
            <person name="Bana N.A."/>
            <person name="Nyiri A."/>
            <person name="Nagy J."/>
            <person name="Frank K."/>
            <person name="Nagy T."/>
            <person name="Steger V."/>
            <person name="Schiller M."/>
            <person name="Lakatos P."/>
            <person name="Sugar L."/>
            <person name="Horn P."/>
            <person name="Barta E."/>
            <person name="Orosz L."/>
        </authorList>
    </citation>
    <scope>NUCLEOTIDE SEQUENCE [LARGE SCALE GENOMIC DNA]</scope>
    <source>
        <strain evidence="2">Hungarian</strain>
    </source>
</reference>
<gene>
    <name evidence="2" type="ORF">Celaphus_00004795</name>
</gene>
<dbReference type="Proteomes" id="UP000242450">
    <property type="component" value="Chromosome 4"/>
</dbReference>
<organism evidence="2 3">
    <name type="scientific">Cervus elaphus hippelaphus</name>
    <name type="common">European red deer</name>
    <dbReference type="NCBI Taxonomy" id="46360"/>
    <lineage>
        <taxon>Eukaryota</taxon>
        <taxon>Metazoa</taxon>
        <taxon>Chordata</taxon>
        <taxon>Craniata</taxon>
        <taxon>Vertebrata</taxon>
        <taxon>Euteleostomi</taxon>
        <taxon>Mammalia</taxon>
        <taxon>Eutheria</taxon>
        <taxon>Laurasiatheria</taxon>
        <taxon>Artiodactyla</taxon>
        <taxon>Ruminantia</taxon>
        <taxon>Pecora</taxon>
        <taxon>Cervidae</taxon>
        <taxon>Cervinae</taxon>
        <taxon>Cervus</taxon>
    </lineage>
</organism>
<evidence type="ECO:0000313" key="3">
    <source>
        <dbReference type="Proteomes" id="UP000242450"/>
    </source>
</evidence>
<accession>A0A212DBI6</accession>
<dbReference type="AlphaFoldDB" id="A0A212DBI6"/>
<keyword evidence="3" id="KW-1185">Reference proteome</keyword>
<comment type="caution">
    <text evidence="2">The sequence shown here is derived from an EMBL/GenBank/DDBJ whole genome shotgun (WGS) entry which is preliminary data.</text>
</comment>
<name>A0A212DBI6_CEREH</name>